<evidence type="ECO:0000313" key="2">
    <source>
        <dbReference type="Proteomes" id="UP001239111"/>
    </source>
</evidence>
<accession>A0ACC2PNF8</accession>
<gene>
    <name evidence="1" type="ORF">QAD02_020133</name>
</gene>
<name>A0ACC2PNF8_9HYME</name>
<organism evidence="1 2">
    <name type="scientific">Eretmocerus hayati</name>
    <dbReference type="NCBI Taxonomy" id="131215"/>
    <lineage>
        <taxon>Eukaryota</taxon>
        <taxon>Metazoa</taxon>
        <taxon>Ecdysozoa</taxon>
        <taxon>Arthropoda</taxon>
        <taxon>Hexapoda</taxon>
        <taxon>Insecta</taxon>
        <taxon>Pterygota</taxon>
        <taxon>Neoptera</taxon>
        <taxon>Endopterygota</taxon>
        <taxon>Hymenoptera</taxon>
        <taxon>Apocrita</taxon>
        <taxon>Proctotrupomorpha</taxon>
        <taxon>Chalcidoidea</taxon>
        <taxon>Aphelinidae</taxon>
        <taxon>Aphelininae</taxon>
        <taxon>Eretmocerus</taxon>
    </lineage>
</organism>
<dbReference type="Proteomes" id="UP001239111">
    <property type="component" value="Chromosome 1"/>
</dbReference>
<reference evidence="1" key="1">
    <citation type="submission" date="2023-04" db="EMBL/GenBank/DDBJ databases">
        <title>A chromosome-level genome assembly of the parasitoid wasp Eretmocerus hayati.</title>
        <authorList>
            <person name="Zhong Y."/>
            <person name="Liu S."/>
            <person name="Liu Y."/>
        </authorList>
    </citation>
    <scope>NUCLEOTIDE SEQUENCE</scope>
    <source>
        <strain evidence="1">ZJU_SS_LIU_2023</strain>
    </source>
</reference>
<evidence type="ECO:0000313" key="1">
    <source>
        <dbReference type="EMBL" id="KAJ8684341.1"/>
    </source>
</evidence>
<sequence>MLRDPSRFEQQVFEWSICNIPQYFFFFPEKGHGGLGGGKKKGGKGTMTVMMMGNMMASMGFAMLGFFAMKALVISSVAVLLAIILIFKKGYGCNLLFPPLAFSFFSDLKDTPEVNEADAIDSKRIRNVPQKK</sequence>
<comment type="caution">
    <text evidence="1">The sequence shown here is derived from an EMBL/GenBank/DDBJ whole genome shotgun (WGS) entry which is preliminary data.</text>
</comment>
<keyword evidence="2" id="KW-1185">Reference proteome</keyword>
<proteinExistence type="predicted"/>
<dbReference type="EMBL" id="CM056741">
    <property type="protein sequence ID" value="KAJ8684341.1"/>
    <property type="molecule type" value="Genomic_DNA"/>
</dbReference>
<protein>
    <submittedName>
        <fullName evidence="1">Uncharacterized protein</fullName>
    </submittedName>
</protein>